<evidence type="ECO:0000256" key="2">
    <source>
        <dbReference type="ARBA" id="ARBA00023235"/>
    </source>
</evidence>
<dbReference type="SUPFAM" id="SSF54506">
    <property type="entry name" value="Diaminopimelate epimerase-like"/>
    <property type="match status" value="1"/>
</dbReference>
<dbReference type="EMBL" id="JRPN01000015">
    <property type="protein sequence ID" value="KGT78401.1"/>
    <property type="molecule type" value="Genomic_DNA"/>
</dbReference>
<organism evidence="4 5">
    <name type="scientific">Bradyrhizobium japonicum</name>
    <dbReference type="NCBI Taxonomy" id="375"/>
    <lineage>
        <taxon>Bacteria</taxon>
        <taxon>Pseudomonadati</taxon>
        <taxon>Pseudomonadota</taxon>
        <taxon>Alphaproteobacteria</taxon>
        <taxon>Hyphomicrobiales</taxon>
        <taxon>Nitrobacteraceae</taxon>
        <taxon>Bradyrhizobium</taxon>
    </lineage>
</organism>
<dbReference type="Gene3D" id="3.10.310.10">
    <property type="entry name" value="Diaminopimelate Epimerase, Chain A, domain 1"/>
    <property type="match status" value="2"/>
</dbReference>
<accession>A0A0A3XZ15</accession>
<dbReference type="PIRSF" id="PIRSF016184">
    <property type="entry name" value="PhzC_PhzF"/>
    <property type="match status" value="1"/>
</dbReference>
<dbReference type="RefSeq" id="WP_028157271.1">
    <property type="nucleotide sequence ID" value="NZ_JANUDC010000001.1"/>
</dbReference>
<dbReference type="AlphaFoldDB" id="A0A0A3XZ15"/>
<sequence>MTEVELVNVFTHTGRGGNPCPIVIDASNLTAEGMQSVARHFGHESGFVLPAPSGDADYAFRFWVPRHEMEMCGHATIGALWVLATKGRLPGEQVRIETRSGSVTGYVDRVDPGEPSVEISQPVGKVVDLSRAEEEDVLSTLKLSRRDLLDMPVQNAVTSRVKTLIPIKGVRELNELVPDPAQIEPCCGRIGSTGLYPYAIEHQGERRFEARQFPKSSGYPEDAATGIAAAALAFGLLKNGLVERNSARITIMQGRAMGALSEIRVRLGFADGRPVGCLLGGSVTRAEQHVLQPWQVGAETAR</sequence>
<evidence type="ECO:0000313" key="4">
    <source>
        <dbReference type="EMBL" id="KGT78401.1"/>
    </source>
</evidence>
<comment type="caution">
    <text evidence="4">The sequence shown here is derived from an EMBL/GenBank/DDBJ whole genome shotgun (WGS) entry which is preliminary data.</text>
</comment>
<dbReference type="Proteomes" id="UP000030377">
    <property type="component" value="Unassembled WGS sequence"/>
</dbReference>
<dbReference type="STRING" id="375.BKD09_RS46065"/>
<feature type="active site" evidence="3">
    <location>
        <position position="44"/>
    </location>
</feature>
<dbReference type="GO" id="GO:0016853">
    <property type="term" value="F:isomerase activity"/>
    <property type="evidence" value="ECO:0007669"/>
    <property type="project" value="UniProtKB-KW"/>
</dbReference>
<proteinExistence type="inferred from homology"/>
<comment type="similarity">
    <text evidence="1">Belongs to the PhzF family.</text>
</comment>
<gene>
    <name evidence="4" type="ORF">MA20_19155</name>
</gene>
<reference evidence="4 5" key="1">
    <citation type="submission" date="2014-09" db="EMBL/GenBank/DDBJ databases">
        <title>Draft genome of Bradyrhizobium japonicum Is-34.</title>
        <authorList>
            <person name="Tsurumaru H."/>
            <person name="Yamakawa T."/>
            <person name="Hashimoto S."/>
            <person name="Okizaki K."/>
            <person name="Kanesaki Y."/>
            <person name="Yoshikawa H."/>
            <person name="Yajima S."/>
        </authorList>
    </citation>
    <scope>NUCLEOTIDE SEQUENCE [LARGE SCALE GENOMIC DNA]</scope>
    <source>
        <strain evidence="4 5">Is-34</strain>
    </source>
</reference>
<evidence type="ECO:0000256" key="3">
    <source>
        <dbReference type="PIRSR" id="PIRSR016184-1"/>
    </source>
</evidence>
<dbReference type="PANTHER" id="PTHR13774">
    <property type="entry name" value="PHENAZINE BIOSYNTHESIS PROTEIN"/>
    <property type="match status" value="1"/>
</dbReference>
<dbReference type="InterPro" id="IPR003719">
    <property type="entry name" value="Phenazine_PhzF-like"/>
</dbReference>
<evidence type="ECO:0000313" key="5">
    <source>
        <dbReference type="Proteomes" id="UP000030377"/>
    </source>
</evidence>
<dbReference type="PANTHER" id="PTHR13774:SF39">
    <property type="entry name" value="BIOSYNTHESIS PROTEIN, PUTATIVE-RELATED"/>
    <property type="match status" value="1"/>
</dbReference>
<dbReference type="NCBIfam" id="TIGR00654">
    <property type="entry name" value="PhzF_family"/>
    <property type="match status" value="1"/>
</dbReference>
<name>A0A0A3XZ15_BRAJP</name>
<dbReference type="Pfam" id="PF02567">
    <property type="entry name" value="PhzC-PhzF"/>
    <property type="match status" value="1"/>
</dbReference>
<protein>
    <submittedName>
        <fullName evidence="4">Phenazine biosynthesis protein PhzF</fullName>
    </submittedName>
</protein>
<evidence type="ECO:0000256" key="1">
    <source>
        <dbReference type="ARBA" id="ARBA00008270"/>
    </source>
</evidence>
<dbReference type="GO" id="GO:0005737">
    <property type="term" value="C:cytoplasm"/>
    <property type="evidence" value="ECO:0007669"/>
    <property type="project" value="TreeGrafter"/>
</dbReference>
<keyword evidence="2" id="KW-0413">Isomerase</keyword>